<feature type="compositionally biased region" description="Low complexity" evidence="14">
    <location>
        <begin position="78"/>
        <end position="87"/>
    </location>
</feature>
<dbReference type="Pfam" id="PF00905">
    <property type="entry name" value="Transpeptidase"/>
    <property type="match status" value="1"/>
</dbReference>
<feature type="compositionally biased region" description="Low complexity" evidence="14">
    <location>
        <begin position="880"/>
        <end position="903"/>
    </location>
</feature>
<evidence type="ECO:0000256" key="7">
    <source>
        <dbReference type="ARBA" id="ARBA00022801"/>
    </source>
</evidence>
<dbReference type="Proteomes" id="UP001153328">
    <property type="component" value="Unassembled WGS sequence"/>
</dbReference>
<evidence type="ECO:0000256" key="14">
    <source>
        <dbReference type="SAM" id="MobiDB-lite"/>
    </source>
</evidence>
<evidence type="ECO:0000259" key="17">
    <source>
        <dbReference type="Pfam" id="PF00912"/>
    </source>
</evidence>
<accession>A0A9W4MIN9</accession>
<dbReference type="InterPro" id="IPR036950">
    <property type="entry name" value="PBP_transglycosylase"/>
</dbReference>
<feature type="region of interest" description="Disordered" evidence="14">
    <location>
        <begin position="808"/>
        <end position="916"/>
    </location>
</feature>
<keyword evidence="8" id="KW-0133">Cell shape</keyword>
<dbReference type="GO" id="GO:0008955">
    <property type="term" value="F:peptidoglycan glycosyltransferase activity"/>
    <property type="evidence" value="ECO:0007669"/>
    <property type="project" value="UniProtKB-EC"/>
</dbReference>
<evidence type="ECO:0000259" key="16">
    <source>
        <dbReference type="Pfam" id="PF00905"/>
    </source>
</evidence>
<dbReference type="InterPro" id="IPR050396">
    <property type="entry name" value="Glycosyltr_51/Transpeptidase"/>
</dbReference>
<keyword evidence="4" id="KW-0645">Protease</keyword>
<dbReference type="SUPFAM" id="SSF56601">
    <property type="entry name" value="beta-lactamase/transpeptidase-like"/>
    <property type="match status" value="1"/>
</dbReference>
<comment type="caution">
    <text evidence="18">The sequence shown here is derived from an EMBL/GenBank/DDBJ whole genome shotgun (WGS) entry which is preliminary data.</text>
</comment>
<evidence type="ECO:0000256" key="11">
    <source>
        <dbReference type="ARBA" id="ARBA00023316"/>
    </source>
</evidence>
<dbReference type="GO" id="GO:0030288">
    <property type="term" value="C:outer membrane-bounded periplasmic space"/>
    <property type="evidence" value="ECO:0007669"/>
    <property type="project" value="TreeGrafter"/>
</dbReference>
<dbReference type="Gene3D" id="3.40.710.10">
    <property type="entry name" value="DD-peptidase/beta-lactamase superfamily"/>
    <property type="match status" value="1"/>
</dbReference>
<dbReference type="InterPro" id="IPR012338">
    <property type="entry name" value="Beta-lactam/transpept-like"/>
</dbReference>
<reference evidence="18" key="1">
    <citation type="submission" date="2021-06" db="EMBL/GenBank/DDBJ databases">
        <authorList>
            <person name="Arsene-Ploetze F."/>
        </authorList>
    </citation>
    <scope>NUCLEOTIDE SEQUENCE</scope>
    <source>
        <strain evidence="18">SBRY1</strain>
    </source>
</reference>
<protein>
    <submittedName>
        <fullName evidence="18">Penicillin-insensitive transglycosylase</fullName>
        <ecNumber evidence="18">2.4.1.129</ecNumber>
    </submittedName>
</protein>
<dbReference type="PANTHER" id="PTHR32282">
    <property type="entry name" value="BINDING PROTEIN TRANSPEPTIDASE, PUTATIVE-RELATED"/>
    <property type="match status" value="1"/>
</dbReference>
<feature type="compositionally biased region" description="Gly residues" evidence="14">
    <location>
        <begin position="98"/>
        <end position="116"/>
    </location>
</feature>
<keyword evidence="3" id="KW-0121">Carboxypeptidase</keyword>
<keyword evidence="15" id="KW-0472">Membrane</keyword>
<evidence type="ECO:0000256" key="15">
    <source>
        <dbReference type="SAM" id="Phobius"/>
    </source>
</evidence>
<dbReference type="GO" id="GO:0071555">
    <property type="term" value="P:cell wall organization"/>
    <property type="evidence" value="ECO:0007669"/>
    <property type="project" value="UniProtKB-KW"/>
</dbReference>
<keyword evidence="5 18" id="KW-0328">Glycosyltransferase</keyword>
<evidence type="ECO:0000256" key="3">
    <source>
        <dbReference type="ARBA" id="ARBA00022645"/>
    </source>
</evidence>
<feature type="compositionally biased region" description="Low complexity" evidence="14">
    <location>
        <begin position="13"/>
        <end position="26"/>
    </location>
</feature>
<comment type="similarity">
    <text evidence="2">In the N-terminal section; belongs to the glycosyltransferase 51 family.</text>
</comment>
<keyword evidence="19" id="KW-1185">Reference proteome</keyword>
<comment type="catalytic activity">
    <reaction evidence="12">
        <text>Preferential cleavage: (Ac)2-L-Lys-D-Ala-|-D-Ala. Also transpeptidation of peptidyl-alanyl moieties that are N-acyl substituents of D-alanine.</text>
        <dbReference type="EC" id="3.4.16.4"/>
    </reaction>
</comment>
<evidence type="ECO:0000256" key="13">
    <source>
        <dbReference type="ARBA" id="ARBA00049902"/>
    </source>
</evidence>
<keyword evidence="11" id="KW-0961">Cell wall biogenesis/degradation</keyword>
<keyword evidence="15" id="KW-1133">Transmembrane helix</keyword>
<dbReference type="GO" id="GO:0008658">
    <property type="term" value="F:penicillin binding"/>
    <property type="evidence" value="ECO:0007669"/>
    <property type="project" value="InterPro"/>
</dbReference>
<comment type="similarity">
    <text evidence="1">In the C-terminal section; belongs to the transpeptidase family.</text>
</comment>
<dbReference type="Pfam" id="PF00912">
    <property type="entry name" value="Transgly"/>
    <property type="match status" value="1"/>
</dbReference>
<dbReference type="GO" id="GO:0006508">
    <property type="term" value="P:proteolysis"/>
    <property type="evidence" value="ECO:0007669"/>
    <property type="project" value="UniProtKB-KW"/>
</dbReference>
<keyword evidence="9" id="KW-0573">Peptidoglycan synthesis</keyword>
<feature type="transmembrane region" description="Helical" evidence="15">
    <location>
        <begin position="147"/>
        <end position="169"/>
    </location>
</feature>
<feature type="domain" description="Glycosyl transferase family 51" evidence="17">
    <location>
        <begin position="198"/>
        <end position="358"/>
    </location>
</feature>
<dbReference type="EC" id="2.4.1.129" evidence="18"/>
<gene>
    <name evidence="18" type="ORF">SBRY_50636</name>
</gene>
<evidence type="ECO:0000256" key="4">
    <source>
        <dbReference type="ARBA" id="ARBA00022670"/>
    </source>
</evidence>
<organism evidence="18 19">
    <name type="scientific">Actinacidiphila bryophytorum</name>
    <dbReference type="NCBI Taxonomy" id="1436133"/>
    <lineage>
        <taxon>Bacteria</taxon>
        <taxon>Bacillati</taxon>
        <taxon>Actinomycetota</taxon>
        <taxon>Actinomycetes</taxon>
        <taxon>Kitasatosporales</taxon>
        <taxon>Streptomycetaceae</taxon>
        <taxon>Actinacidiphila</taxon>
    </lineage>
</organism>
<dbReference type="EMBL" id="CAJVAX010000019">
    <property type="protein sequence ID" value="CAG7651521.1"/>
    <property type="molecule type" value="Genomic_DNA"/>
</dbReference>
<evidence type="ECO:0000256" key="1">
    <source>
        <dbReference type="ARBA" id="ARBA00007090"/>
    </source>
</evidence>
<keyword evidence="6 18" id="KW-0808">Transferase</keyword>
<feature type="compositionally biased region" description="Gly residues" evidence="14">
    <location>
        <begin position="904"/>
        <end position="916"/>
    </location>
</feature>
<dbReference type="InterPro" id="IPR001264">
    <property type="entry name" value="Glyco_trans_51"/>
</dbReference>
<dbReference type="RefSeq" id="WP_205045258.1">
    <property type="nucleotide sequence ID" value="NZ_CAJVAX010000019.1"/>
</dbReference>
<evidence type="ECO:0000313" key="18">
    <source>
        <dbReference type="EMBL" id="CAG7651521.1"/>
    </source>
</evidence>
<evidence type="ECO:0000313" key="19">
    <source>
        <dbReference type="Proteomes" id="UP001153328"/>
    </source>
</evidence>
<feature type="compositionally biased region" description="Pro residues" evidence="14">
    <location>
        <begin position="852"/>
        <end position="874"/>
    </location>
</feature>
<dbReference type="Gene3D" id="1.10.3810.10">
    <property type="entry name" value="Biosynthetic peptidoglycan transglycosylase-like"/>
    <property type="match status" value="1"/>
</dbReference>
<evidence type="ECO:0000256" key="5">
    <source>
        <dbReference type="ARBA" id="ARBA00022676"/>
    </source>
</evidence>
<dbReference type="GO" id="GO:0008360">
    <property type="term" value="P:regulation of cell shape"/>
    <property type="evidence" value="ECO:0007669"/>
    <property type="project" value="UniProtKB-KW"/>
</dbReference>
<dbReference type="InterPro" id="IPR023346">
    <property type="entry name" value="Lysozyme-like_dom_sf"/>
</dbReference>
<feature type="region of interest" description="Disordered" evidence="14">
    <location>
        <begin position="1"/>
        <end position="126"/>
    </location>
</feature>
<sequence>MSEHRRKPPPQSPAGGRAAARRGGQQPTPPPSGGRRAAGGPPAGARSGRDTPTGSPSGGHGGSSSAAGSSGGGEPYQGRAAARRAAQGRGGGGRRRGGGGPGGPGGDGPAGRSGRGPGRRPAKKRFIDYPRYGKEGWRHWMPSWRQVTAIFVGFVGTLVGIVGIAYAMVDIPDENKAAIAQNNVYYWADGTRMVTGGGSVNRQNIPYEKIPKAMRYAVISAENKTFETDSGVDPMGIARALFNMAKGGETQGGSTITQQYVKNTMLDQSQTISRKFKELFISIKVGAKVSKNDIITGYLNTSYFGRSAYGIQAAAQTYYGVDAEKLNPSQCAFLAALLKGPTYYDPNGNKSIDSSATPEANTARATSRWASILDNEVRFGHMSAAERATYKKFPMPQGLKAQAGMSGQIGYLVDTANLYVEQHSNPKITKEDLERGGYQIYTTFEKDKVNYLKTSVEKVRAQRIQPGKGHMYTGDQKKEFGGDADTNVQFGAASVVPGDGKIVAIYGGAGMDKGEFNNNADTQGVPVGSTFKPFVLAAAMTYGTNYSDGKPLTPDSKYNANDLIPIKDHNGNWVETKDHSIFKQKNESGTKWGYVTLNKAMEQSINSPFVQLGEDVGLQNVKKMATNAGLLPDYAHMGDLVASYSIGTATPSAIRMANAYGTFADSGEAVEPYSVTKVVHDGDDDSHFQKPKRTKARAMDPDVANTVTKVLENVVKKGTGTKALELGRTAAGKTGTTDTPGGTRSAWFVGYTQQLSTSVVMFRQDSKASKLLPMAGTGGPSSTTHGGDIPATMWTDYMKLALGNLPDPGFPTPGKIGDGKPINEAGAPTPTPSMTAPPPTTGAPTPTDTPTFTPPTNTPTTEPPTAPTDTPTPPQCGWLNPNCNNTTPPTTPTSTPTTGPPGRTNGGGNGGPGSGG</sequence>
<proteinExistence type="inferred from homology"/>
<feature type="compositionally biased region" description="Low complexity" evidence="14">
    <location>
        <begin position="842"/>
        <end position="851"/>
    </location>
</feature>
<name>A0A9W4MIN9_9ACTN</name>
<keyword evidence="15" id="KW-0812">Transmembrane</keyword>
<evidence type="ECO:0000256" key="6">
    <source>
        <dbReference type="ARBA" id="ARBA00022679"/>
    </source>
</evidence>
<feature type="domain" description="Penicillin-binding protein transpeptidase" evidence="16">
    <location>
        <begin position="497"/>
        <end position="762"/>
    </location>
</feature>
<keyword evidence="10" id="KW-0511">Multifunctional enzyme</keyword>
<dbReference type="FunFam" id="1.10.3810.10:FF:000001">
    <property type="entry name" value="Penicillin-binding protein 1A"/>
    <property type="match status" value="1"/>
</dbReference>
<feature type="compositionally biased region" description="Pro residues" evidence="14">
    <location>
        <begin position="829"/>
        <end position="841"/>
    </location>
</feature>
<dbReference type="AlphaFoldDB" id="A0A9W4MIN9"/>
<evidence type="ECO:0000256" key="12">
    <source>
        <dbReference type="ARBA" id="ARBA00034000"/>
    </source>
</evidence>
<evidence type="ECO:0000256" key="10">
    <source>
        <dbReference type="ARBA" id="ARBA00023268"/>
    </source>
</evidence>
<dbReference type="GO" id="GO:0009002">
    <property type="term" value="F:serine-type D-Ala-D-Ala carboxypeptidase activity"/>
    <property type="evidence" value="ECO:0007669"/>
    <property type="project" value="UniProtKB-EC"/>
</dbReference>
<feature type="compositionally biased region" description="Low complexity" evidence="14">
    <location>
        <begin position="33"/>
        <end position="46"/>
    </location>
</feature>
<comment type="catalytic activity">
    <reaction evidence="13">
        <text>[GlcNAc-(1-&gt;4)-Mur2Ac(oyl-L-Ala-gamma-D-Glu-L-Lys-D-Ala-D-Ala)](n)-di-trans,octa-cis-undecaprenyl diphosphate + beta-D-GlcNAc-(1-&gt;4)-Mur2Ac(oyl-L-Ala-gamma-D-Glu-L-Lys-D-Ala-D-Ala)-di-trans,octa-cis-undecaprenyl diphosphate = [GlcNAc-(1-&gt;4)-Mur2Ac(oyl-L-Ala-gamma-D-Glu-L-Lys-D-Ala-D-Ala)](n+1)-di-trans,octa-cis-undecaprenyl diphosphate + di-trans,octa-cis-undecaprenyl diphosphate + H(+)</text>
        <dbReference type="Rhea" id="RHEA:23708"/>
        <dbReference type="Rhea" id="RHEA-COMP:9602"/>
        <dbReference type="Rhea" id="RHEA-COMP:9603"/>
        <dbReference type="ChEBI" id="CHEBI:15378"/>
        <dbReference type="ChEBI" id="CHEBI:58405"/>
        <dbReference type="ChEBI" id="CHEBI:60033"/>
        <dbReference type="ChEBI" id="CHEBI:78435"/>
        <dbReference type="EC" id="2.4.99.28"/>
    </reaction>
</comment>
<evidence type="ECO:0000256" key="8">
    <source>
        <dbReference type="ARBA" id="ARBA00022960"/>
    </source>
</evidence>
<dbReference type="GO" id="GO:0009252">
    <property type="term" value="P:peptidoglycan biosynthetic process"/>
    <property type="evidence" value="ECO:0007669"/>
    <property type="project" value="UniProtKB-KW"/>
</dbReference>
<keyword evidence="7" id="KW-0378">Hydrolase</keyword>
<evidence type="ECO:0000256" key="9">
    <source>
        <dbReference type="ARBA" id="ARBA00022984"/>
    </source>
</evidence>
<evidence type="ECO:0000256" key="2">
    <source>
        <dbReference type="ARBA" id="ARBA00007739"/>
    </source>
</evidence>
<dbReference type="InterPro" id="IPR001460">
    <property type="entry name" value="PCN-bd_Tpept"/>
</dbReference>
<dbReference type="PANTHER" id="PTHR32282:SF34">
    <property type="entry name" value="PENICILLIN-BINDING PROTEIN 1A"/>
    <property type="match status" value="1"/>
</dbReference>
<dbReference type="SUPFAM" id="SSF53955">
    <property type="entry name" value="Lysozyme-like"/>
    <property type="match status" value="1"/>
</dbReference>